<dbReference type="Proteomes" id="UP000306985">
    <property type="component" value="Unassembled WGS sequence"/>
</dbReference>
<evidence type="ECO:0000313" key="5">
    <source>
        <dbReference type="Proteomes" id="UP000306985"/>
    </source>
</evidence>
<sequence>MRPSRDSRPEHDQHAPARGGSRRARWIVGAAAGLLALAGCSGGGGSTASSSSSSAAPTSTSLAPPATIAGSVISTAGSSNEMSVAVPDPVAAEWTGLGADTGVEWVAVAGDGTTSTTPLAFGGDTGQVTALTEQINADQSTAPGGRQALAGLDAIASPAGSPVWVFSSLLDTAGPMDMTQLAFDQSPPDVVAAVTAAGKLPDLTGRTVTYVVTPVAGEQQKLSDLQVGYQRAIWEDVARAAGAADVVFFDGAGTTPGTGTVPAVPVPDPNAAINAEGSGPTRTCTLPAPALFLPNTPQLIDRSATAAALSECIGSLESATQIAIVGHTAATDGGDEQAAVDLSTQRATEVAAILREQGVPAENITSVTGVGSSQPIVQPASDPGNRAVVVTFTTTG</sequence>
<protein>
    <recommendedName>
        <fullName evidence="3">OmpA-like domain-containing protein</fullName>
    </recommendedName>
</protein>
<evidence type="ECO:0000259" key="3">
    <source>
        <dbReference type="PROSITE" id="PS51123"/>
    </source>
</evidence>
<dbReference type="GO" id="GO:0016020">
    <property type="term" value="C:membrane"/>
    <property type="evidence" value="ECO:0007669"/>
    <property type="project" value="UniProtKB-UniRule"/>
</dbReference>
<keyword evidence="1" id="KW-0472">Membrane</keyword>
<reference evidence="4 5" key="1">
    <citation type="submission" date="2019-05" db="EMBL/GenBank/DDBJ databases">
        <title>Nakamurella sp. N5BH11, whole genome shotgun sequence.</title>
        <authorList>
            <person name="Tuo L."/>
        </authorList>
    </citation>
    <scope>NUCLEOTIDE SEQUENCE [LARGE SCALE GENOMIC DNA]</scope>
    <source>
        <strain evidence="4 5">N5BH11</strain>
    </source>
</reference>
<accession>A0A4U6QEE0</accession>
<dbReference type="PROSITE" id="PS51123">
    <property type="entry name" value="OMPA_2"/>
    <property type="match status" value="1"/>
</dbReference>
<gene>
    <name evidence="4" type="ORF">FDO65_13255</name>
</gene>
<feature type="compositionally biased region" description="Low complexity" evidence="2">
    <location>
        <begin position="47"/>
        <end position="65"/>
    </location>
</feature>
<dbReference type="SUPFAM" id="SSF103088">
    <property type="entry name" value="OmpA-like"/>
    <property type="match status" value="1"/>
</dbReference>
<comment type="caution">
    <text evidence="4">The sequence shown here is derived from an EMBL/GenBank/DDBJ whole genome shotgun (WGS) entry which is preliminary data.</text>
</comment>
<dbReference type="PANTHER" id="PTHR30329:SF21">
    <property type="entry name" value="LIPOPROTEIN YIAD-RELATED"/>
    <property type="match status" value="1"/>
</dbReference>
<dbReference type="OrthoDB" id="3723227at2"/>
<name>A0A4U6QEE0_9ACTN</name>
<feature type="compositionally biased region" description="Basic and acidic residues" evidence="2">
    <location>
        <begin position="1"/>
        <end position="15"/>
    </location>
</feature>
<keyword evidence="5" id="KW-1185">Reference proteome</keyword>
<feature type="region of interest" description="Disordered" evidence="2">
    <location>
        <begin position="43"/>
        <end position="65"/>
    </location>
</feature>
<dbReference type="InterPro" id="IPR036737">
    <property type="entry name" value="OmpA-like_sf"/>
</dbReference>
<dbReference type="Pfam" id="PF00691">
    <property type="entry name" value="OmpA"/>
    <property type="match status" value="1"/>
</dbReference>
<dbReference type="AlphaFoldDB" id="A0A4U6QEE0"/>
<evidence type="ECO:0000256" key="2">
    <source>
        <dbReference type="SAM" id="MobiDB-lite"/>
    </source>
</evidence>
<dbReference type="RefSeq" id="WP_137450176.1">
    <property type="nucleotide sequence ID" value="NZ_SZZH01000003.1"/>
</dbReference>
<dbReference type="Gene3D" id="3.30.1330.60">
    <property type="entry name" value="OmpA-like domain"/>
    <property type="match status" value="1"/>
</dbReference>
<evidence type="ECO:0000313" key="4">
    <source>
        <dbReference type="EMBL" id="TKV58513.1"/>
    </source>
</evidence>
<organism evidence="4 5">
    <name type="scientific">Nakamurella flava</name>
    <dbReference type="NCBI Taxonomy" id="2576308"/>
    <lineage>
        <taxon>Bacteria</taxon>
        <taxon>Bacillati</taxon>
        <taxon>Actinomycetota</taxon>
        <taxon>Actinomycetes</taxon>
        <taxon>Nakamurellales</taxon>
        <taxon>Nakamurellaceae</taxon>
        <taxon>Nakamurella</taxon>
    </lineage>
</organism>
<feature type="domain" description="OmpA-like" evidence="3">
    <location>
        <begin position="279"/>
        <end position="396"/>
    </location>
</feature>
<proteinExistence type="predicted"/>
<dbReference type="EMBL" id="SZZH01000003">
    <property type="protein sequence ID" value="TKV58513.1"/>
    <property type="molecule type" value="Genomic_DNA"/>
</dbReference>
<dbReference type="InterPro" id="IPR006665">
    <property type="entry name" value="OmpA-like"/>
</dbReference>
<evidence type="ECO:0000256" key="1">
    <source>
        <dbReference type="PROSITE-ProRule" id="PRU00473"/>
    </source>
</evidence>
<dbReference type="InterPro" id="IPR050330">
    <property type="entry name" value="Bact_OuterMem_StrucFunc"/>
</dbReference>
<dbReference type="PANTHER" id="PTHR30329">
    <property type="entry name" value="STATOR ELEMENT OF FLAGELLAR MOTOR COMPLEX"/>
    <property type="match status" value="1"/>
</dbReference>
<feature type="region of interest" description="Disordered" evidence="2">
    <location>
        <begin position="1"/>
        <end position="23"/>
    </location>
</feature>